<comment type="caution">
    <text evidence="1">The sequence shown here is derived from an EMBL/GenBank/DDBJ whole genome shotgun (WGS) entry which is preliminary data.</text>
</comment>
<evidence type="ECO:0000313" key="2">
    <source>
        <dbReference type="Proteomes" id="UP000254848"/>
    </source>
</evidence>
<dbReference type="PROSITE" id="PS51257">
    <property type="entry name" value="PROKAR_LIPOPROTEIN"/>
    <property type="match status" value="1"/>
</dbReference>
<protein>
    <recommendedName>
        <fullName evidence="3">Lipoprotein</fullName>
    </recommendedName>
</protein>
<reference evidence="1 2" key="1">
    <citation type="submission" date="2018-07" db="EMBL/GenBank/DDBJ databases">
        <title>Genomic Encyclopedia of Type Strains, Phase IV (KMG-IV): sequencing the most valuable type-strain genomes for metagenomic binning, comparative biology and taxonomic classification.</title>
        <authorList>
            <person name="Goeker M."/>
        </authorList>
    </citation>
    <scope>NUCLEOTIDE SEQUENCE [LARGE SCALE GENOMIC DNA]</scope>
    <source>
        <strain evidence="1 2">DSM 103736</strain>
    </source>
</reference>
<dbReference type="AlphaFoldDB" id="A0A370R3S6"/>
<dbReference type="OrthoDB" id="6636764at2"/>
<gene>
    <name evidence="1" type="ORF">C8D90_101517</name>
</gene>
<name>A0A370R3S6_9GAMM</name>
<keyword evidence="2" id="KW-1185">Reference proteome</keyword>
<dbReference type="RefSeq" id="WP_115456831.1">
    <property type="nucleotide sequence ID" value="NZ_QRAP01000001.1"/>
</dbReference>
<evidence type="ECO:0008006" key="3">
    <source>
        <dbReference type="Google" id="ProtNLM"/>
    </source>
</evidence>
<dbReference type="Proteomes" id="UP000254848">
    <property type="component" value="Unassembled WGS sequence"/>
</dbReference>
<proteinExistence type="predicted"/>
<dbReference type="EMBL" id="QRAP01000001">
    <property type="protein sequence ID" value="RDK97073.1"/>
    <property type="molecule type" value="Genomic_DNA"/>
</dbReference>
<organism evidence="1 2">
    <name type="scientific">Enterobacillus tribolii</name>
    <dbReference type="NCBI Taxonomy" id="1487935"/>
    <lineage>
        <taxon>Bacteria</taxon>
        <taxon>Pseudomonadati</taxon>
        <taxon>Pseudomonadota</taxon>
        <taxon>Gammaproteobacteria</taxon>
        <taxon>Enterobacterales</taxon>
        <taxon>Hafniaceae</taxon>
        <taxon>Enterobacillus</taxon>
    </lineage>
</organism>
<evidence type="ECO:0000313" key="1">
    <source>
        <dbReference type="EMBL" id="RDK97073.1"/>
    </source>
</evidence>
<sequence length="115" mass="12488">MKHVIMALLVLSVAGCSSTTTVSQDKHQVMDAKISKSAGVYAHCLNQRWSELNPATRYFSMNDTHTVTSYLNGRGETASAQVQLVSDNQASVHIYLTQNAGDESTQLLNAARQCA</sequence>
<accession>A0A370R3S6</accession>